<dbReference type="PANTHER" id="PTHR24305:SF166">
    <property type="entry name" value="CYTOCHROME P450 12A4, MITOCHONDRIAL-RELATED"/>
    <property type="match status" value="1"/>
</dbReference>
<dbReference type="InterPro" id="IPR050121">
    <property type="entry name" value="Cytochrome_P450_monoxygenase"/>
</dbReference>
<dbReference type="GO" id="GO:0004497">
    <property type="term" value="F:monooxygenase activity"/>
    <property type="evidence" value="ECO:0007669"/>
    <property type="project" value="UniProtKB-KW"/>
</dbReference>
<name>A0A9W4UAI1_9PLEO</name>
<evidence type="ECO:0000256" key="2">
    <source>
        <dbReference type="ARBA" id="ARBA00010617"/>
    </source>
</evidence>
<keyword evidence="6" id="KW-0560">Oxidoreductase</keyword>
<evidence type="ECO:0000256" key="5">
    <source>
        <dbReference type="PIRSR" id="PIRSR602401-1"/>
    </source>
</evidence>
<dbReference type="InterPro" id="IPR001128">
    <property type="entry name" value="Cyt_P450"/>
</dbReference>
<sequence>MTLSVVYGGIVLVALLFVAPKLQALHRNYRAARATGLPIVVFPFDPDSLIHTIFSDPLRPVLRRLLPASLYATFEISTFGWEFRDKSAVHERLGPNFILVSPGLNRFICADPATGQNILARRKDFVHPDISLKAMNFLGKNIITNNDEAWSRQRRIVAPALSERISEEVWKVSAEHASSLTDILLSNGPLTTKTIPGLRAIAINVLTRIAYGHKKPFALPSSTYDPKAELSYVDGICLCTEFLVVAAFAPWRMLRWSVMPTSMQTLGVALQRLPELTKNMLDQVRQSSAMVTSVDSTTHAGPHKGPDPILKTFARLSDEQDDNAAKGDGKTGRSYLTEEEIAGNLFIFTAAGFDTTANTMGYATTLLAAYPKWQEWIQEEIDGVLSRPQNDEEKSLPDYATAFPQLKRCLAVMFETLRLFPPVTTVMRTTTTNQLITTRNSAANSFTLGAPCAVHVNIMALHTSAAIWGPDALDFKPSRWLQPATNNDTREDIITPPRGVFLPWSNGPRTCPGQKMSQVEFVSVMATIFGQCRVDPIPKDDESVQQARQKLLDLTQDSHPVLTLQMSRPEEIHLKWVRRDIGSHL</sequence>
<dbReference type="OrthoDB" id="1470350at2759"/>
<dbReference type="InterPro" id="IPR036396">
    <property type="entry name" value="Cyt_P450_sf"/>
</dbReference>
<feature type="binding site" description="axial binding residue" evidence="5">
    <location>
        <position position="511"/>
    </location>
    <ligand>
        <name>heme</name>
        <dbReference type="ChEBI" id="CHEBI:30413"/>
    </ligand>
    <ligandPart>
        <name>Fe</name>
        <dbReference type="ChEBI" id="CHEBI:18248"/>
    </ligandPart>
</feature>
<keyword evidence="4 5" id="KW-0408">Iron</keyword>
<comment type="cofactor">
    <cofactor evidence="1 5">
        <name>heme</name>
        <dbReference type="ChEBI" id="CHEBI:30413"/>
    </cofactor>
</comment>
<evidence type="ECO:0000256" key="1">
    <source>
        <dbReference type="ARBA" id="ARBA00001971"/>
    </source>
</evidence>
<comment type="caution">
    <text evidence="7">The sequence shown here is derived from an EMBL/GenBank/DDBJ whole genome shotgun (WGS) entry which is preliminary data.</text>
</comment>
<evidence type="ECO:0000313" key="7">
    <source>
        <dbReference type="EMBL" id="CAI6331411.1"/>
    </source>
</evidence>
<comment type="similarity">
    <text evidence="2 6">Belongs to the cytochrome P450 family.</text>
</comment>
<proteinExistence type="inferred from homology"/>
<keyword evidence="8" id="KW-1185">Reference proteome</keyword>
<dbReference type="Pfam" id="PF00067">
    <property type="entry name" value="p450"/>
    <property type="match status" value="1"/>
</dbReference>
<accession>A0A9W4UAI1</accession>
<dbReference type="InterPro" id="IPR017972">
    <property type="entry name" value="Cyt_P450_CS"/>
</dbReference>
<dbReference type="GO" id="GO:0005506">
    <property type="term" value="F:iron ion binding"/>
    <property type="evidence" value="ECO:0007669"/>
    <property type="project" value="InterPro"/>
</dbReference>
<dbReference type="PROSITE" id="PS00086">
    <property type="entry name" value="CYTOCHROME_P450"/>
    <property type="match status" value="1"/>
</dbReference>
<keyword evidence="6" id="KW-0503">Monooxygenase</keyword>
<dbReference type="InterPro" id="IPR002401">
    <property type="entry name" value="Cyt_P450_E_grp-I"/>
</dbReference>
<dbReference type="SUPFAM" id="SSF48264">
    <property type="entry name" value="Cytochrome P450"/>
    <property type="match status" value="1"/>
</dbReference>
<evidence type="ECO:0000256" key="4">
    <source>
        <dbReference type="ARBA" id="ARBA00023004"/>
    </source>
</evidence>
<dbReference type="EMBL" id="CAOQHR010000003">
    <property type="protein sequence ID" value="CAI6331411.1"/>
    <property type="molecule type" value="Genomic_DNA"/>
</dbReference>
<evidence type="ECO:0008006" key="9">
    <source>
        <dbReference type="Google" id="ProtNLM"/>
    </source>
</evidence>
<dbReference type="PRINTS" id="PR00385">
    <property type="entry name" value="P450"/>
</dbReference>
<dbReference type="Proteomes" id="UP001152607">
    <property type="component" value="Unassembled WGS sequence"/>
</dbReference>
<keyword evidence="5 6" id="KW-0349">Heme</keyword>
<dbReference type="CDD" id="cd11070">
    <property type="entry name" value="CYP56-like"/>
    <property type="match status" value="1"/>
</dbReference>
<evidence type="ECO:0000256" key="6">
    <source>
        <dbReference type="RuleBase" id="RU000461"/>
    </source>
</evidence>
<organism evidence="7 8">
    <name type="scientific">Periconia digitata</name>
    <dbReference type="NCBI Taxonomy" id="1303443"/>
    <lineage>
        <taxon>Eukaryota</taxon>
        <taxon>Fungi</taxon>
        <taxon>Dikarya</taxon>
        <taxon>Ascomycota</taxon>
        <taxon>Pezizomycotina</taxon>
        <taxon>Dothideomycetes</taxon>
        <taxon>Pleosporomycetidae</taxon>
        <taxon>Pleosporales</taxon>
        <taxon>Massarineae</taxon>
        <taxon>Periconiaceae</taxon>
        <taxon>Periconia</taxon>
    </lineage>
</organism>
<keyword evidence="3 5" id="KW-0479">Metal-binding</keyword>
<dbReference type="PRINTS" id="PR00463">
    <property type="entry name" value="EP450I"/>
</dbReference>
<dbReference type="PANTHER" id="PTHR24305">
    <property type="entry name" value="CYTOCHROME P450"/>
    <property type="match status" value="1"/>
</dbReference>
<dbReference type="Gene3D" id="1.10.630.10">
    <property type="entry name" value="Cytochrome P450"/>
    <property type="match status" value="1"/>
</dbReference>
<dbReference type="AlphaFoldDB" id="A0A9W4UAI1"/>
<dbReference type="GO" id="GO:0020037">
    <property type="term" value="F:heme binding"/>
    <property type="evidence" value="ECO:0007669"/>
    <property type="project" value="InterPro"/>
</dbReference>
<protein>
    <recommendedName>
        <fullName evidence="9">Cytochrome P450</fullName>
    </recommendedName>
</protein>
<dbReference type="GO" id="GO:0016705">
    <property type="term" value="F:oxidoreductase activity, acting on paired donors, with incorporation or reduction of molecular oxygen"/>
    <property type="evidence" value="ECO:0007669"/>
    <property type="project" value="InterPro"/>
</dbReference>
<evidence type="ECO:0000256" key="3">
    <source>
        <dbReference type="ARBA" id="ARBA00022723"/>
    </source>
</evidence>
<reference evidence="7" key="1">
    <citation type="submission" date="2023-01" db="EMBL/GenBank/DDBJ databases">
        <authorList>
            <person name="Van Ghelder C."/>
            <person name="Rancurel C."/>
        </authorList>
    </citation>
    <scope>NUCLEOTIDE SEQUENCE</scope>
    <source>
        <strain evidence="7">CNCM I-4278</strain>
    </source>
</reference>
<gene>
    <name evidence="7" type="ORF">PDIGIT_LOCUS4436</name>
</gene>
<evidence type="ECO:0000313" key="8">
    <source>
        <dbReference type="Proteomes" id="UP001152607"/>
    </source>
</evidence>